<keyword evidence="4" id="KW-0633">Potassium transport</keyword>
<evidence type="ECO:0000256" key="3">
    <source>
        <dbReference type="ARBA" id="ARBA00022475"/>
    </source>
</evidence>
<dbReference type="InterPro" id="IPR014710">
    <property type="entry name" value="RmlC-like_jellyroll"/>
</dbReference>
<dbReference type="InterPro" id="IPR005821">
    <property type="entry name" value="Ion_trans_dom"/>
</dbReference>
<dbReference type="AlphaFoldDB" id="A0A382BLT1"/>
<evidence type="ECO:0000256" key="8">
    <source>
        <dbReference type="ARBA" id="ARBA00022882"/>
    </source>
</evidence>
<evidence type="ECO:0000256" key="14">
    <source>
        <dbReference type="SAM" id="Phobius"/>
    </source>
</evidence>
<evidence type="ECO:0000256" key="13">
    <source>
        <dbReference type="ARBA" id="ARBA00023303"/>
    </source>
</evidence>
<dbReference type="PROSITE" id="PS50042">
    <property type="entry name" value="CNMP_BINDING_3"/>
    <property type="match status" value="1"/>
</dbReference>
<dbReference type="EMBL" id="UINC01030339">
    <property type="protein sequence ID" value="SVB14579.1"/>
    <property type="molecule type" value="Genomic_DNA"/>
</dbReference>
<dbReference type="Gene3D" id="2.60.120.10">
    <property type="entry name" value="Jelly Rolls"/>
    <property type="match status" value="1"/>
</dbReference>
<reference evidence="16" key="1">
    <citation type="submission" date="2018-05" db="EMBL/GenBank/DDBJ databases">
        <authorList>
            <person name="Lanie J.A."/>
            <person name="Ng W.-L."/>
            <person name="Kazmierczak K.M."/>
            <person name="Andrzejewski T.M."/>
            <person name="Davidsen T.M."/>
            <person name="Wayne K.J."/>
            <person name="Tettelin H."/>
            <person name="Glass J.I."/>
            <person name="Rusch D."/>
            <person name="Podicherti R."/>
            <person name="Tsui H.-C.T."/>
            <person name="Winkler M.E."/>
        </authorList>
    </citation>
    <scope>NUCLEOTIDE SEQUENCE</scope>
</reference>
<dbReference type="SUPFAM" id="SSF81324">
    <property type="entry name" value="Voltage-gated potassium channels"/>
    <property type="match status" value="1"/>
</dbReference>
<dbReference type="GO" id="GO:0000166">
    <property type="term" value="F:nucleotide binding"/>
    <property type="evidence" value="ECO:0007669"/>
    <property type="project" value="UniProtKB-KW"/>
</dbReference>
<dbReference type="Pfam" id="PF00027">
    <property type="entry name" value="cNMP_binding"/>
    <property type="match status" value="1"/>
</dbReference>
<feature type="transmembrane region" description="Helical" evidence="14">
    <location>
        <begin position="187"/>
        <end position="204"/>
    </location>
</feature>
<dbReference type="InterPro" id="IPR028325">
    <property type="entry name" value="VG_K_chnl"/>
</dbReference>
<feature type="transmembrane region" description="Helical" evidence="14">
    <location>
        <begin position="154"/>
        <end position="175"/>
    </location>
</feature>
<dbReference type="InterPro" id="IPR018490">
    <property type="entry name" value="cNMP-bd_dom_sf"/>
</dbReference>
<comment type="subcellular location">
    <subcellularLocation>
        <location evidence="1">Cell membrane</location>
        <topology evidence="1">Multi-pass membrane protein</topology>
    </subcellularLocation>
</comment>
<dbReference type="FunFam" id="1.10.287.70:FF:000181">
    <property type="entry name" value="Cyclic nucleotide-gated potassium channel mll3241"/>
    <property type="match status" value="1"/>
</dbReference>
<dbReference type="SUPFAM" id="SSF51206">
    <property type="entry name" value="cAMP-binding domain-like"/>
    <property type="match status" value="1"/>
</dbReference>
<evidence type="ECO:0000256" key="6">
    <source>
        <dbReference type="ARBA" id="ARBA00022741"/>
    </source>
</evidence>
<feature type="transmembrane region" description="Helical" evidence="14">
    <location>
        <begin position="91"/>
        <end position="111"/>
    </location>
</feature>
<keyword evidence="7" id="KW-0631">Potassium channel</keyword>
<dbReference type="PANTHER" id="PTHR11537">
    <property type="entry name" value="VOLTAGE-GATED POTASSIUM CHANNEL"/>
    <property type="match status" value="1"/>
</dbReference>
<feature type="transmembrane region" description="Helical" evidence="14">
    <location>
        <begin position="216"/>
        <end position="240"/>
    </location>
</feature>
<keyword evidence="12 14" id="KW-0472">Membrane</keyword>
<evidence type="ECO:0000256" key="4">
    <source>
        <dbReference type="ARBA" id="ARBA00022538"/>
    </source>
</evidence>
<dbReference type="PRINTS" id="PR00169">
    <property type="entry name" value="KCHANNEL"/>
</dbReference>
<evidence type="ECO:0000256" key="1">
    <source>
        <dbReference type="ARBA" id="ARBA00004651"/>
    </source>
</evidence>
<keyword evidence="8" id="KW-0851">Voltage-gated channel</keyword>
<protein>
    <recommendedName>
        <fullName evidence="15">Cyclic nucleotide-binding domain-containing protein</fullName>
    </recommendedName>
</protein>
<evidence type="ECO:0000256" key="12">
    <source>
        <dbReference type="ARBA" id="ARBA00023136"/>
    </source>
</evidence>
<accession>A0A382BLT1</accession>
<keyword evidence="6" id="KW-0547">Nucleotide-binding</keyword>
<evidence type="ECO:0000256" key="7">
    <source>
        <dbReference type="ARBA" id="ARBA00022826"/>
    </source>
</evidence>
<dbReference type="GO" id="GO:0001508">
    <property type="term" value="P:action potential"/>
    <property type="evidence" value="ECO:0007669"/>
    <property type="project" value="TreeGrafter"/>
</dbReference>
<organism evidence="16">
    <name type="scientific">marine metagenome</name>
    <dbReference type="NCBI Taxonomy" id="408172"/>
    <lineage>
        <taxon>unclassified sequences</taxon>
        <taxon>metagenomes</taxon>
        <taxon>ecological metagenomes</taxon>
    </lineage>
</organism>
<keyword evidence="5 14" id="KW-0812">Transmembrane</keyword>
<feature type="domain" description="Cyclic nucleotide-binding" evidence="15">
    <location>
        <begin position="288"/>
        <end position="370"/>
    </location>
</feature>
<keyword evidence="9" id="KW-0630">Potassium</keyword>
<evidence type="ECO:0000259" key="15">
    <source>
        <dbReference type="PROSITE" id="PS50042"/>
    </source>
</evidence>
<evidence type="ECO:0000256" key="9">
    <source>
        <dbReference type="ARBA" id="ARBA00022958"/>
    </source>
</evidence>
<feature type="transmembrane region" description="Helical" evidence="14">
    <location>
        <begin position="48"/>
        <end position="70"/>
    </location>
</feature>
<evidence type="ECO:0000256" key="11">
    <source>
        <dbReference type="ARBA" id="ARBA00023065"/>
    </source>
</evidence>
<evidence type="ECO:0000313" key="16">
    <source>
        <dbReference type="EMBL" id="SVB14579.1"/>
    </source>
</evidence>
<keyword evidence="13" id="KW-0407">Ion channel</keyword>
<evidence type="ECO:0000256" key="5">
    <source>
        <dbReference type="ARBA" id="ARBA00022692"/>
    </source>
</evidence>
<keyword evidence="2" id="KW-0813">Transport</keyword>
<gene>
    <name evidence="16" type="ORF">METZ01_LOCUS167433</name>
</gene>
<dbReference type="CDD" id="cd00038">
    <property type="entry name" value="CAP_ED"/>
    <property type="match status" value="1"/>
</dbReference>
<dbReference type="InterPro" id="IPR027359">
    <property type="entry name" value="Volt_channel_dom_sf"/>
</dbReference>
<evidence type="ECO:0000256" key="2">
    <source>
        <dbReference type="ARBA" id="ARBA00022448"/>
    </source>
</evidence>
<dbReference type="InterPro" id="IPR000595">
    <property type="entry name" value="cNMP-bd_dom"/>
</dbReference>
<dbReference type="SMART" id="SM00100">
    <property type="entry name" value="cNMP"/>
    <property type="match status" value="1"/>
</dbReference>
<dbReference type="Gene3D" id="1.20.120.350">
    <property type="entry name" value="Voltage-gated potassium channels. Chain C"/>
    <property type="match status" value="1"/>
</dbReference>
<keyword evidence="10 14" id="KW-1133">Transmembrane helix</keyword>
<dbReference type="GO" id="GO:0005249">
    <property type="term" value="F:voltage-gated potassium channel activity"/>
    <property type="evidence" value="ECO:0007669"/>
    <property type="project" value="InterPro"/>
</dbReference>
<proteinExistence type="predicted"/>
<dbReference type="Gene3D" id="1.10.287.70">
    <property type="match status" value="1"/>
</dbReference>
<feature type="transmembrane region" description="Helical" evidence="14">
    <location>
        <begin position="21"/>
        <end position="42"/>
    </location>
</feature>
<sequence>MKSVIFWLLESSERKHFAQRFVNSLIIGLIVLNSFAVALATVESYKVIYGDIFDIFETFSVVIFTLEYILRLWVCTEKEEKIYKHPMTGRLRYILTPFAIIDLVAILPYYLGAFVEIDLRFMRAFRLVRIFRFASNSKTLQALGNVFKKESRTLLAALLVMIIVLFTASTIMYYFEKDIQPDKFGSIPEAMWWGVAALTTVGFGDSVPISVQGKLLAGLIMILGIVIYALPAGVFASAFVRELRSKSFFDTWNLVAKVPILKNLDASAIGKIVEILEPYEVKVHQVIDTTKGMYFIISGVVEITRGDESKKLSEGGFFGEMETLFGGKRNVIAKATTPVEFLILRPKYFGEFLEAHSGIREVIKKEVENRSKA</sequence>
<keyword evidence="3" id="KW-1003">Cell membrane</keyword>
<dbReference type="Pfam" id="PF00520">
    <property type="entry name" value="Ion_trans"/>
    <property type="match status" value="1"/>
</dbReference>
<dbReference type="PANTHER" id="PTHR11537:SF254">
    <property type="entry name" value="POTASSIUM VOLTAGE-GATED CHANNEL PROTEIN SHAB"/>
    <property type="match status" value="1"/>
</dbReference>
<evidence type="ECO:0000256" key="10">
    <source>
        <dbReference type="ARBA" id="ARBA00022989"/>
    </source>
</evidence>
<keyword evidence="11" id="KW-0406">Ion transport</keyword>
<name>A0A382BLT1_9ZZZZ</name>
<dbReference type="GO" id="GO:0008076">
    <property type="term" value="C:voltage-gated potassium channel complex"/>
    <property type="evidence" value="ECO:0007669"/>
    <property type="project" value="InterPro"/>
</dbReference>